<dbReference type="Pfam" id="PF02709">
    <property type="entry name" value="Glyco_transf_7C"/>
    <property type="match status" value="1"/>
</dbReference>
<protein>
    <submittedName>
        <fullName evidence="4">Glycosyl transferase family 2</fullName>
    </submittedName>
</protein>
<evidence type="ECO:0000313" key="4">
    <source>
        <dbReference type="EMBL" id="SKB07868.1"/>
    </source>
</evidence>
<dbReference type="RefSeq" id="WP_078815923.1">
    <property type="nucleotide sequence ID" value="NZ_FUYE01000025.1"/>
</dbReference>
<dbReference type="InterPro" id="IPR050834">
    <property type="entry name" value="Glycosyltransf_2"/>
</dbReference>
<evidence type="ECO:0000313" key="5">
    <source>
        <dbReference type="Proteomes" id="UP000190774"/>
    </source>
</evidence>
<dbReference type="PANTHER" id="PTHR43685:SF2">
    <property type="entry name" value="GLYCOSYLTRANSFERASE 2-LIKE DOMAIN-CONTAINING PROTEIN"/>
    <property type="match status" value="1"/>
</dbReference>
<dbReference type="SUPFAM" id="SSF53448">
    <property type="entry name" value="Nucleotide-diphospho-sugar transferases"/>
    <property type="match status" value="1"/>
</dbReference>
<dbReference type="OrthoDB" id="178278at2"/>
<dbReference type="GO" id="GO:0016740">
    <property type="term" value="F:transferase activity"/>
    <property type="evidence" value="ECO:0007669"/>
    <property type="project" value="UniProtKB-KW"/>
</dbReference>
<dbReference type="STRING" id="48467.SAMN02745166_04803"/>
<evidence type="ECO:0000259" key="3">
    <source>
        <dbReference type="Pfam" id="PF10111"/>
    </source>
</evidence>
<dbReference type="InterPro" id="IPR029044">
    <property type="entry name" value="Nucleotide-diphossugar_trans"/>
</dbReference>
<dbReference type="AlphaFoldDB" id="A0A1T4Z227"/>
<gene>
    <name evidence="4" type="ORF">SAMN02745166_04803</name>
</gene>
<dbReference type="CDD" id="cd00761">
    <property type="entry name" value="Glyco_tranf_GTA_type"/>
    <property type="match status" value="1"/>
</dbReference>
<sequence>MMSDSNPGLISLCTTCKGRAHHLKETLPLNMRDNGDDPAVEFLILDYDSPDDLQAWVHRELKSQIEAGIVTYLRLEGYPAFSMPHSRNVAFRAARGEILCNVDADNFMGPGFVSFLRRFFAQHPEGFLRPHGPPGTNGRIACRRNQFMEIGGYDEKMGDGWGYEDVDFAARLSAAGFKGKPMPGRYLSAIPHSDSMRLEFQTVKMKEGCNREHRRLSKKNIETGLWKANAGSGFGVAQALKNFIHPIEFT</sequence>
<reference evidence="5" key="1">
    <citation type="submission" date="2017-02" db="EMBL/GenBank/DDBJ databases">
        <authorList>
            <person name="Varghese N."/>
            <person name="Submissions S."/>
        </authorList>
    </citation>
    <scope>NUCLEOTIDE SEQUENCE [LARGE SCALE GENOMIC DNA]</scope>
    <source>
        <strain evidence="5">ATCC 700200</strain>
    </source>
</reference>
<keyword evidence="1 4" id="KW-0808">Transferase</keyword>
<feature type="domain" description="Galactosyltransferase C-terminal" evidence="2">
    <location>
        <begin position="138"/>
        <end position="184"/>
    </location>
</feature>
<evidence type="ECO:0000256" key="1">
    <source>
        <dbReference type="ARBA" id="ARBA00022679"/>
    </source>
</evidence>
<name>A0A1T4Z227_9BACT</name>
<accession>A0A1T4Z227</accession>
<dbReference type="InterPro" id="IPR019290">
    <property type="entry name" value="GlycosylTrfase-like_prok"/>
</dbReference>
<proteinExistence type="predicted"/>
<dbReference type="Proteomes" id="UP000190774">
    <property type="component" value="Unassembled WGS sequence"/>
</dbReference>
<evidence type="ECO:0000259" key="2">
    <source>
        <dbReference type="Pfam" id="PF02709"/>
    </source>
</evidence>
<dbReference type="EMBL" id="FUYE01000025">
    <property type="protein sequence ID" value="SKB07868.1"/>
    <property type="molecule type" value="Genomic_DNA"/>
</dbReference>
<feature type="domain" description="Glycosyltransferase 2-like prokaryotic type" evidence="3">
    <location>
        <begin position="15"/>
        <end position="110"/>
    </location>
</feature>
<dbReference type="Gene3D" id="3.90.550.10">
    <property type="entry name" value="Spore Coat Polysaccharide Biosynthesis Protein SpsA, Chain A"/>
    <property type="match status" value="1"/>
</dbReference>
<dbReference type="InterPro" id="IPR027791">
    <property type="entry name" value="Galactosyl_T_C"/>
</dbReference>
<keyword evidence="5" id="KW-1185">Reference proteome</keyword>
<dbReference type="PANTHER" id="PTHR43685">
    <property type="entry name" value="GLYCOSYLTRANSFERASE"/>
    <property type="match status" value="1"/>
</dbReference>
<dbReference type="Pfam" id="PF10111">
    <property type="entry name" value="Glyco_tranf_2_2"/>
    <property type="match status" value="1"/>
</dbReference>
<organism evidence="4 5">
    <name type="scientific">Prosthecobacter debontii</name>
    <dbReference type="NCBI Taxonomy" id="48467"/>
    <lineage>
        <taxon>Bacteria</taxon>
        <taxon>Pseudomonadati</taxon>
        <taxon>Verrucomicrobiota</taxon>
        <taxon>Verrucomicrobiia</taxon>
        <taxon>Verrucomicrobiales</taxon>
        <taxon>Verrucomicrobiaceae</taxon>
        <taxon>Prosthecobacter</taxon>
    </lineage>
</organism>